<name>A0ABD1ET26_HYPHA</name>
<comment type="caution">
    <text evidence="16">The sequence shown here is derived from an EMBL/GenBank/DDBJ whole genome shotgun (WGS) entry which is preliminary data.</text>
</comment>
<sequence length="897" mass="103797">MNLEKILVFSIFLFYVQAKKALKQSLGGSWTAVTETFYKYDLPASVPGGIYSDLMKQGIIDDIFSSYNDNDTKWVGASNWTYSYNFTVNPNFFNYEHVNLVFEGVDTVADVELNDIRIGTTRNMFKRYIFDIKKHLKADGNNTLRLYFANAPNEALNLNKEQNNHYRIPWECPPEQYHGICHINMLRKMQASFAWDWGPAFASLGIWKPVYLEAYDDALIRDLVVRVEKAADDENYLLLFDVYFANNSQGFLNGTIGAKLYMGFENIYKNFDVQEKVNERGEILKTVSLSVDIPLIRLWYPNGYGDQPLYKTVIYFNSHLDNAVTNKIRKIGFRFVELVQEPLEKGATFYVKVNDVPIFIKGSNEIPINILPEEGQNRRKTRTLLQNAKDVNMNMLRVWGGGVYESDYFYEVADELGIMIWQDFMFACSLYPANEAYLTSVEDEVDFNLKRIYSHPSIVIYAGNNENEGVLADNWYNTADNYTQYKKDYVALYIDTIKTQFDRISKGKGVFVSSSPTNGKLTESQGWVGDSPSNQFWGDVHYYNYILDPWNSNTYPIPRFCSEYGYQSIPFEDSWKTAMDVNFSVSDPLIKWRQHHPIGTSEMALLIAQNLKFPDAYSSNYSREFVYLSQVYAAQAIKIETEHYRRYRSYLTDDGRGYTMGALFWQLNDVWVAPTWSSIDYTGRWKMLHYFAKHFFHNIIITGHISITRELDVYVVNDQLSPVENVNVLFRVYRYDSIDFQPVYEDRLQANLTASASQLLRKVEIDNLFEELNCTLTSCFFYYVIQKNASLTDNVAISPENYIFPGKLKHSSLATTTVQIVMVTKLGPKSYQITVNIERIALFVWLDSHAIMGKFSENGYLQVQSNRTIYFDSCSDITADELKEALTVTHLKDPNWS</sequence>
<evidence type="ECO:0000256" key="12">
    <source>
        <dbReference type="SAM" id="SignalP"/>
    </source>
</evidence>
<keyword evidence="9" id="KW-0458">Lysosome</keyword>
<comment type="pathway">
    <text evidence="3">Glycan metabolism; N-glycan degradation.</text>
</comment>
<organism evidence="16 17">
    <name type="scientific">Hypothenemus hampei</name>
    <name type="common">Coffee berry borer</name>
    <dbReference type="NCBI Taxonomy" id="57062"/>
    <lineage>
        <taxon>Eukaryota</taxon>
        <taxon>Metazoa</taxon>
        <taxon>Ecdysozoa</taxon>
        <taxon>Arthropoda</taxon>
        <taxon>Hexapoda</taxon>
        <taxon>Insecta</taxon>
        <taxon>Pterygota</taxon>
        <taxon>Neoptera</taxon>
        <taxon>Endopterygota</taxon>
        <taxon>Coleoptera</taxon>
        <taxon>Polyphaga</taxon>
        <taxon>Cucujiformia</taxon>
        <taxon>Curculionidae</taxon>
        <taxon>Scolytinae</taxon>
        <taxon>Hypothenemus</taxon>
    </lineage>
</organism>
<dbReference type="SUPFAM" id="SSF49785">
    <property type="entry name" value="Galactose-binding domain-like"/>
    <property type="match status" value="1"/>
</dbReference>
<dbReference type="SUPFAM" id="SSF51445">
    <property type="entry name" value="(Trans)glycosidases"/>
    <property type="match status" value="1"/>
</dbReference>
<comment type="catalytic activity">
    <reaction evidence="1">
        <text>Hydrolysis of terminal, non-reducing beta-D-mannose residues in beta-D-mannosides.</text>
        <dbReference type="EC" id="3.2.1.25"/>
    </reaction>
</comment>
<evidence type="ECO:0000256" key="6">
    <source>
        <dbReference type="ARBA" id="ARBA00022729"/>
    </source>
</evidence>
<evidence type="ECO:0000256" key="5">
    <source>
        <dbReference type="ARBA" id="ARBA00012754"/>
    </source>
</evidence>
<dbReference type="InterPro" id="IPR041447">
    <property type="entry name" value="Mannosidase_ig"/>
</dbReference>
<evidence type="ECO:0000259" key="15">
    <source>
        <dbReference type="Pfam" id="PF22666"/>
    </source>
</evidence>
<protein>
    <recommendedName>
        <fullName evidence="5">beta-mannosidase</fullName>
        <ecNumber evidence="5">3.2.1.25</ecNumber>
    </recommendedName>
    <alternativeName>
        <fullName evidence="11">Mannanase</fullName>
    </alternativeName>
</protein>
<dbReference type="EC" id="3.2.1.25" evidence="5"/>
<evidence type="ECO:0000256" key="1">
    <source>
        <dbReference type="ARBA" id="ARBA00000829"/>
    </source>
</evidence>
<evidence type="ECO:0000256" key="11">
    <source>
        <dbReference type="ARBA" id="ARBA00033445"/>
    </source>
</evidence>
<dbReference type="InterPro" id="IPR054593">
    <property type="entry name" value="Beta-mannosidase-like_N2"/>
</dbReference>
<dbReference type="InterPro" id="IPR017853">
    <property type="entry name" value="GH"/>
</dbReference>
<dbReference type="InterPro" id="IPR013783">
    <property type="entry name" value="Ig-like_fold"/>
</dbReference>
<evidence type="ECO:0000256" key="7">
    <source>
        <dbReference type="ARBA" id="ARBA00022801"/>
    </source>
</evidence>
<keyword evidence="8" id="KW-0325">Glycoprotein</keyword>
<dbReference type="PANTHER" id="PTHR43730:SF1">
    <property type="entry name" value="BETA-MANNOSIDASE"/>
    <property type="match status" value="1"/>
</dbReference>
<dbReference type="Gene3D" id="3.20.20.80">
    <property type="entry name" value="Glycosidases"/>
    <property type="match status" value="1"/>
</dbReference>
<dbReference type="InterPro" id="IPR050887">
    <property type="entry name" value="Beta-mannosidase_GH2"/>
</dbReference>
<dbReference type="InterPro" id="IPR008979">
    <property type="entry name" value="Galactose-bd-like_sf"/>
</dbReference>
<evidence type="ECO:0000259" key="13">
    <source>
        <dbReference type="Pfam" id="PF17753"/>
    </source>
</evidence>
<keyword evidence="6 12" id="KW-0732">Signal</keyword>
<dbReference type="Gene3D" id="2.60.120.260">
    <property type="entry name" value="Galactose-binding domain-like"/>
    <property type="match status" value="1"/>
</dbReference>
<dbReference type="FunFam" id="2.60.120.260:FF:000060">
    <property type="entry name" value="Probable beta-mannosidase"/>
    <property type="match status" value="1"/>
</dbReference>
<dbReference type="Gene3D" id="2.60.40.10">
    <property type="entry name" value="Immunoglobulins"/>
    <property type="match status" value="2"/>
</dbReference>
<dbReference type="EMBL" id="JBDJPC010000005">
    <property type="protein sequence ID" value="KAL1501909.1"/>
    <property type="molecule type" value="Genomic_DNA"/>
</dbReference>
<evidence type="ECO:0000313" key="16">
    <source>
        <dbReference type="EMBL" id="KAL1501909.1"/>
    </source>
</evidence>
<dbReference type="Pfam" id="PF17786">
    <property type="entry name" value="Mannosidase_ig"/>
    <property type="match status" value="1"/>
</dbReference>
<keyword evidence="7" id="KW-0378">Hydrolase</keyword>
<feature type="domain" description="Beta-mannosidase-like galactose-binding" evidence="15">
    <location>
        <begin position="41"/>
        <end position="208"/>
    </location>
</feature>
<feature type="chain" id="PRO_5044771050" description="beta-mannosidase" evidence="12">
    <location>
        <begin position="19"/>
        <end position="897"/>
    </location>
</feature>
<dbReference type="GO" id="GO:0005764">
    <property type="term" value="C:lysosome"/>
    <property type="evidence" value="ECO:0007669"/>
    <property type="project" value="UniProtKB-SubCell"/>
</dbReference>
<evidence type="ECO:0000259" key="14">
    <source>
        <dbReference type="Pfam" id="PF17786"/>
    </source>
</evidence>
<accession>A0ABD1ET26</accession>
<evidence type="ECO:0000256" key="3">
    <source>
        <dbReference type="ARBA" id="ARBA00004740"/>
    </source>
</evidence>
<proteinExistence type="inferred from homology"/>
<comment type="similarity">
    <text evidence="4">Belongs to the glycosyl hydrolase 2 family.</text>
</comment>
<dbReference type="SUPFAM" id="SSF49303">
    <property type="entry name" value="beta-Galactosidase/glucuronidase domain"/>
    <property type="match status" value="2"/>
</dbReference>
<feature type="domain" description="Beta-mannosidase Ig-fold" evidence="13">
    <location>
        <begin position="827"/>
        <end position="893"/>
    </location>
</feature>
<dbReference type="AlphaFoldDB" id="A0ABD1ET26"/>
<evidence type="ECO:0000256" key="10">
    <source>
        <dbReference type="ARBA" id="ARBA00023295"/>
    </source>
</evidence>
<dbReference type="InterPro" id="IPR041625">
    <property type="entry name" value="Beta-mannosidase_Ig"/>
</dbReference>
<dbReference type="Proteomes" id="UP001566132">
    <property type="component" value="Unassembled WGS sequence"/>
</dbReference>
<dbReference type="GO" id="GO:0004567">
    <property type="term" value="F:beta-mannosidase activity"/>
    <property type="evidence" value="ECO:0007669"/>
    <property type="project" value="UniProtKB-EC"/>
</dbReference>
<feature type="domain" description="Mannosidase Ig/CBM-like" evidence="14">
    <location>
        <begin position="710"/>
        <end position="810"/>
    </location>
</feature>
<evidence type="ECO:0000256" key="9">
    <source>
        <dbReference type="ARBA" id="ARBA00023228"/>
    </source>
</evidence>
<reference evidence="16 17" key="1">
    <citation type="submission" date="2024-05" db="EMBL/GenBank/DDBJ databases">
        <title>Genetic variation in Jamaican populations of the coffee berry borer (Hypothenemus hampei).</title>
        <authorList>
            <person name="Errbii M."/>
            <person name="Myrie A."/>
        </authorList>
    </citation>
    <scope>NUCLEOTIDE SEQUENCE [LARGE SCALE GENOMIC DNA]</scope>
    <source>
        <strain evidence="16">JA-Hopewell-2020-01-JO</strain>
        <tissue evidence="16">Whole body</tissue>
    </source>
</reference>
<feature type="signal peptide" evidence="12">
    <location>
        <begin position="1"/>
        <end position="18"/>
    </location>
</feature>
<dbReference type="PANTHER" id="PTHR43730">
    <property type="entry name" value="BETA-MANNOSIDASE"/>
    <property type="match status" value="1"/>
</dbReference>
<dbReference type="Pfam" id="PF17753">
    <property type="entry name" value="Ig_mannosidase"/>
    <property type="match status" value="1"/>
</dbReference>
<keyword evidence="17" id="KW-1185">Reference proteome</keyword>
<dbReference type="Pfam" id="PF22666">
    <property type="entry name" value="Glyco_hydro_2_N2"/>
    <property type="match status" value="1"/>
</dbReference>
<dbReference type="FunFam" id="3.20.20.80:FF:000050">
    <property type="entry name" value="Beta-mannosidase B"/>
    <property type="match status" value="1"/>
</dbReference>
<gene>
    <name evidence="16" type="ORF">ABEB36_007142</name>
</gene>
<evidence type="ECO:0000256" key="2">
    <source>
        <dbReference type="ARBA" id="ARBA00004371"/>
    </source>
</evidence>
<evidence type="ECO:0000313" key="17">
    <source>
        <dbReference type="Proteomes" id="UP001566132"/>
    </source>
</evidence>
<dbReference type="InterPro" id="IPR036156">
    <property type="entry name" value="Beta-gal/glucu_dom_sf"/>
</dbReference>
<keyword evidence="10" id="KW-0326">Glycosidase</keyword>
<evidence type="ECO:0000256" key="4">
    <source>
        <dbReference type="ARBA" id="ARBA00007401"/>
    </source>
</evidence>
<evidence type="ECO:0000256" key="8">
    <source>
        <dbReference type="ARBA" id="ARBA00023180"/>
    </source>
</evidence>
<comment type="subcellular location">
    <subcellularLocation>
        <location evidence="2">Lysosome</location>
    </subcellularLocation>
</comment>